<dbReference type="PANTHER" id="PTHR43829">
    <property type="entry name" value="AQUAPORIN OR AQUAGLYCEROPORIN RELATED"/>
    <property type="match status" value="1"/>
</dbReference>
<feature type="transmembrane region" description="Helical" evidence="8">
    <location>
        <begin position="366"/>
        <end position="386"/>
    </location>
</feature>
<dbReference type="InterPro" id="IPR023271">
    <property type="entry name" value="Aquaporin-like"/>
</dbReference>
<reference evidence="9 10" key="1">
    <citation type="journal article" date="2011" name="Proc. Natl. Acad. Sci. U.S.A.">
        <title>Evolutionary erosion of yeast sex chromosomes by mating-type switching accidents.</title>
        <authorList>
            <person name="Gordon J.L."/>
            <person name="Armisen D."/>
            <person name="Proux-Wera E."/>
            <person name="Oheigeartaigh S.S."/>
            <person name="Byrne K.P."/>
            <person name="Wolfe K.H."/>
        </authorList>
    </citation>
    <scope>NUCLEOTIDE SEQUENCE [LARGE SCALE GENOMIC DNA]</scope>
    <source>
        <strain evidence="10">ATCC 76901 / BCRC 22586 / CBS 4309 / NBRC 1992 / NRRL Y-12630</strain>
    </source>
</reference>
<evidence type="ECO:0000256" key="2">
    <source>
        <dbReference type="ARBA" id="ARBA00006175"/>
    </source>
</evidence>
<evidence type="ECO:0000256" key="1">
    <source>
        <dbReference type="ARBA" id="ARBA00004141"/>
    </source>
</evidence>
<dbReference type="eggNOG" id="KOG0224">
    <property type="taxonomic scope" value="Eukaryota"/>
</dbReference>
<gene>
    <name evidence="9" type="primary">NCAS0C05890</name>
    <name evidence="9" type="ordered locus">NCAS_0C05890</name>
</gene>
<evidence type="ECO:0000256" key="8">
    <source>
        <dbReference type="SAM" id="Phobius"/>
    </source>
</evidence>
<feature type="transmembrane region" description="Helical" evidence="8">
    <location>
        <begin position="286"/>
        <end position="303"/>
    </location>
</feature>
<evidence type="ECO:0000256" key="4">
    <source>
        <dbReference type="ARBA" id="ARBA00022692"/>
    </source>
</evidence>
<evidence type="ECO:0000256" key="3">
    <source>
        <dbReference type="ARBA" id="ARBA00022448"/>
    </source>
</evidence>
<dbReference type="EMBL" id="HE576754">
    <property type="protein sequence ID" value="CCC69579.1"/>
    <property type="molecule type" value="Genomic_DNA"/>
</dbReference>
<dbReference type="OMA" id="ICSTIFR"/>
<keyword evidence="3 7" id="KW-0813">Transport</keyword>
<feature type="transmembrane region" description="Helical" evidence="8">
    <location>
        <begin position="229"/>
        <end position="251"/>
    </location>
</feature>
<evidence type="ECO:0000313" key="9">
    <source>
        <dbReference type="EMBL" id="CCC69579.1"/>
    </source>
</evidence>
<dbReference type="NCBIfam" id="TIGR00861">
    <property type="entry name" value="MIP"/>
    <property type="match status" value="1"/>
</dbReference>
<dbReference type="KEGG" id="ncs:NCAS_0C05890"/>
<feature type="transmembrane region" description="Helical" evidence="8">
    <location>
        <begin position="113"/>
        <end position="136"/>
    </location>
</feature>
<sequence length="464" mass="52260">MDIPKETDNNQWTMPDCKEFTVKNENYDLEMQSVELDKYDSKQDFKILGASLLSNCQTTSMFSDEYLISSDPNTLSIQNTHPIKEEDQDAAVLNLANQGNFWCRFRNLYLKEILAEFLGTMVMIMFGSGVVCQVLASSKIEEQLFKKAINPASNKTGEDYMALPSMIETLGSVNLRTPNGTYVNIALGWASAVVLGYFAAGGASISGAHMNPSITICSTIFRKFPLKKVPGYIFAQLLGAFTGALVIFMYYQPVIEFAYVDWKDNEIVASMFCVFPRPFLSIRRQFISEFISGAILQLGIFSMTNQYNKASTDLFPMWLFLLIFGIMSSMGYQTGTAMNLARDLGPRLTLHVLGFNKALLWNDHNYFFWVPLVAPILGAVTGSLIYDLFIFQGQESPVNWPFKTYCQVFSKFRIIQLKKREKKKIGSIVEYAEVTNPNGEGIQENNSNFQEGFLSTQKQTSLSS</sequence>
<keyword evidence="5 8" id="KW-1133">Transmembrane helix</keyword>
<organism evidence="9 10">
    <name type="scientific">Naumovozyma castellii</name>
    <name type="common">Yeast</name>
    <name type="synonym">Saccharomyces castellii</name>
    <dbReference type="NCBI Taxonomy" id="27288"/>
    <lineage>
        <taxon>Eukaryota</taxon>
        <taxon>Fungi</taxon>
        <taxon>Dikarya</taxon>
        <taxon>Ascomycota</taxon>
        <taxon>Saccharomycotina</taxon>
        <taxon>Saccharomycetes</taxon>
        <taxon>Saccharomycetales</taxon>
        <taxon>Saccharomycetaceae</taxon>
        <taxon>Naumovozyma</taxon>
    </lineage>
</organism>
<dbReference type="Pfam" id="PF00230">
    <property type="entry name" value="MIP"/>
    <property type="match status" value="1"/>
</dbReference>
<dbReference type="PRINTS" id="PR00783">
    <property type="entry name" value="MINTRINSICP"/>
</dbReference>
<dbReference type="PANTHER" id="PTHR43829:SF9">
    <property type="entry name" value="AQUAPORIN-9"/>
    <property type="match status" value="1"/>
</dbReference>
<dbReference type="OrthoDB" id="3222at2759"/>
<evidence type="ECO:0000256" key="5">
    <source>
        <dbReference type="ARBA" id="ARBA00022989"/>
    </source>
</evidence>
<dbReference type="GO" id="GO:0015250">
    <property type="term" value="F:water channel activity"/>
    <property type="evidence" value="ECO:0007669"/>
    <property type="project" value="TreeGrafter"/>
</dbReference>
<comment type="subcellular location">
    <subcellularLocation>
        <location evidence="1">Membrane</location>
        <topology evidence="1">Multi-pass membrane protein</topology>
    </subcellularLocation>
</comment>
<reference key="2">
    <citation type="submission" date="2011-08" db="EMBL/GenBank/DDBJ databases">
        <title>Genome sequence of Naumovozyma castellii.</title>
        <authorList>
            <person name="Gordon J.L."/>
            <person name="Armisen D."/>
            <person name="Proux-Wera E."/>
            <person name="OhEigeartaigh S.S."/>
            <person name="Byrne K.P."/>
            <person name="Wolfe K.H."/>
        </authorList>
    </citation>
    <scope>NUCLEOTIDE SEQUENCE</scope>
    <source>
        <strain>Type strain:CBS 4309</strain>
    </source>
</reference>
<keyword evidence="4 7" id="KW-0812">Transmembrane</keyword>
<dbReference type="AlphaFoldDB" id="G0VDL7"/>
<keyword evidence="10" id="KW-1185">Reference proteome</keyword>
<dbReference type="InterPro" id="IPR050363">
    <property type="entry name" value="MIP/Aquaporin"/>
</dbReference>
<dbReference type="STRING" id="1064592.G0VDL7"/>
<comment type="similarity">
    <text evidence="2 7">Belongs to the MIP/aquaporin (TC 1.A.8) family.</text>
</comment>
<dbReference type="Proteomes" id="UP000001640">
    <property type="component" value="Chromosome 3"/>
</dbReference>
<evidence type="ECO:0000256" key="7">
    <source>
        <dbReference type="RuleBase" id="RU000477"/>
    </source>
</evidence>
<dbReference type="GO" id="GO:0005886">
    <property type="term" value="C:plasma membrane"/>
    <property type="evidence" value="ECO:0007669"/>
    <property type="project" value="TreeGrafter"/>
</dbReference>
<dbReference type="GO" id="GO:0015254">
    <property type="term" value="F:glycerol channel activity"/>
    <property type="evidence" value="ECO:0007669"/>
    <property type="project" value="TreeGrafter"/>
</dbReference>
<evidence type="ECO:0000313" key="10">
    <source>
        <dbReference type="Proteomes" id="UP000001640"/>
    </source>
</evidence>
<accession>G0VDL7</accession>
<keyword evidence="6 8" id="KW-0472">Membrane</keyword>
<dbReference type="InParanoid" id="G0VDL7"/>
<protein>
    <submittedName>
        <fullName evidence="9">Uncharacterized protein</fullName>
    </submittedName>
</protein>
<dbReference type="InterPro" id="IPR000425">
    <property type="entry name" value="MIP"/>
</dbReference>
<dbReference type="RefSeq" id="XP_003675943.1">
    <property type="nucleotide sequence ID" value="XM_003675895.1"/>
</dbReference>
<dbReference type="HOGENOM" id="CLU_020019_9_0_1"/>
<proteinExistence type="inferred from homology"/>
<name>G0VDL7_NAUCA</name>
<feature type="transmembrane region" description="Helical" evidence="8">
    <location>
        <begin position="315"/>
        <end position="332"/>
    </location>
</feature>
<dbReference type="SUPFAM" id="SSF81338">
    <property type="entry name" value="Aquaporin-like"/>
    <property type="match status" value="1"/>
</dbReference>
<evidence type="ECO:0000256" key="6">
    <source>
        <dbReference type="ARBA" id="ARBA00023136"/>
    </source>
</evidence>
<dbReference type="GeneID" id="96903160"/>
<dbReference type="Gene3D" id="1.20.1080.10">
    <property type="entry name" value="Glycerol uptake facilitator protein"/>
    <property type="match status" value="1"/>
</dbReference>
<feature type="transmembrane region" description="Helical" evidence="8">
    <location>
        <begin position="186"/>
        <end position="208"/>
    </location>
</feature>
<dbReference type="CDD" id="cd00333">
    <property type="entry name" value="MIP"/>
    <property type="match status" value="1"/>
</dbReference>